<accession>A0A2T6FWI2</accession>
<dbReference type="Proteomes" id="UP000244184">
    <property type="component" value="Unassembled WGS sequence"/>
</dbReference>
<evidence type="ECO:0000256" key="1">
    <source>
        <dbReference type="SAM" id="Coils"/>
    </source>
</evidence>
<evidence type="ECO:0000313" key="3">
    <source>
        <dbReference type="EMBL" id="PUA36268.1"/>
    </source>
</evidence>
<protein>
    <submittedName>
        <fullName evidence="3">Uncharacterized protein</fullName>
    </submittedName>
</protein>
<organism evidence="3 4">
    <name type="scientific">Paenibacillus elgii</name>
    <dbReference type="NCBI Taxonomy" id="189691"/>
    <lineage>
        <taxon>Bacteria</taxon>
        <taxon>Bacillati</taxon>
        <taxon>Bacillota</taxon>
        <taxon>Bacilli</taxon>
        <taxon>Bacillales</taxon>
        <taxon>Paenibacillaceae</taxon>
        <taxon>Paenibacillus</taxon>
    </lineage>
</organism>
<name>A0A2T6FWI2_9BACL</name>
<keyword evidence="2" id="KW-1133">Transmembrane helix</keyword>
<evidence type="ECO:0000256" key="2">
    <source>
        <dbReference type="SAM" id="Phobius"/>
    </source>
</evidence>
<gene>
    <name evidence="3" type="ORF">C8Z91_26130</name>
</gene>
<feature type="coiled-coil region" evidence="1">
    <location>
        <begin position="39"/>
        <end position="102"/>
    </location>
</feature>
<evidence type="ECO:0000313" key="4">
    <source>
        <dbReference type="Proteomes" id="UP000244184"/>
    </source>
</evidence>
<keyword evidence="2" id="KW-0472">Membrane</keyword>
<feature type="transmembrane region" description="Helical" evidence="2">
    <location>
        <begin position="6"/>
        <end position="24"/>
    </location>
</feature>
<reference evidence="3 4" key="1">
    <citation type="submission" date="2018-03" db="EMBL/GenBank/DDBJ databases">
        <title>Genome sequence of Paenibacillus elgii strain AC13 an antimicrobial compound producing bacteria.</title>
        <authorList>
            <person name="Kurokawa A.S."/>
            <person name="Araujo J.F."/>
            <person name="Costa R.A."/>
            <person name="Ortega D.B."/>
            <person name="Pires A.S."/>
            <person name="Pappas G.J.Jr."/>
            <person name="Franco O.L."/>
            <person name="Barreto C."/>
            <person name="Magalhaes B.S."/>
            <person name="Kruger R.H."/>
        </authorList>
    </citation>
    <scope>NUCLEOTIDE SEQUENCE [LARGE SCALE GENOMIC DNA]</scope>
    <source>
        <strain evidence="3 4">AC13</strain>
    </source>
</reference>
<comment type="caution">
    <text evidence="3">The sequence shown here is derived from an EMBL/GenBank/DDBJ whole genome shotgun (WGS) entry which is preliminary data.</text>
</comment>
<dbReference type="AlphaFoldDB" id="A0A2T6FWI2"/>
<keyword evidence="1" id="KW-0175">Coiled coil</keyword>
<keyword evidence="2" id="KW-0812">Transmembrane</keyword>
<dbReference type="EMBL" id="PYHP01000071">
    <property type="protein sequence ID" value="PUA36268.1"/>
    <property type="molecule type" value="Genomic_DNA"/>
</dbReference>
<proteinExistence type="predicted"/>
<sequence>MQLDQPWVYIVLVGLLIVVYAKIIPRKSEGAAKPEGAIVKEMEQAMDHLAMELEEQNKALIELFSGTKQTYEEHTAKLTSRVETLEKQCQELRHELGRLTFSEEQRRLSLQADASKPGEALGAGAGAAAVSSAYTESSAPDKQPEAANKAPMNMKERYGELFGLYESGKSTDYIAKKLGMNKGEISLILQLAKQEERSNA</sequence>